<evidence type="ECO:0000313" key="5">
    <source>
        <dbReference type="WormBase" id="F10F2.7"/>
    </source>
</evidence>
<dbReference type="SUPFAM" id="SSF56436">
    <property type="entry name" value="C-type lectin-like"/>
    <property type="match status" value="2"/>
</dbReference>
<dbReference type="GeneID" id="184310"/>
<dbReference type="UCSC" id="F10F2.7">
    <property type="organism name" value="c. elegans"/>
</dbReference>
<dbReference type="InterPro" id="IPR016186">
    <property type="entry name" value="C-type_lectin-like/link_sf"/>
</dbReference>
<dbReference type="CTD" id="184310"/>
<organism evidence="3 4">
    <name type="scientific">Caenorhabditis elegans</name>
    <dbReference type="NCBI Taxonomy" id="6239"/>
    <lineage>
        <taxon>Eukaryota</taxon>
        <taxon>Metazoa</taxon>
        <taxon>Ecdysozoa</taxon>
        <taxon>Nematoda</taxon>
        <taxon>Chromadorea</taxon>
        <taxon>Rhabditida</taxon>
        <taxon>Rhabditina</taxon>
        <taxon>Rhabditomorpha</taxon>
        <taxon>Rhabditoidea</taxon>
        <taxon>Rhabditidae</taxon>
        <taxon>Peloderinae</taxon>
        <taxon>Caenorhabditis</taxon>
    </lineage>
</organism>
<dbReference type="RefSeq" id="NP_497944.2">
    <property type="nucleotide sequence ID" value="NM_065543.5"/>
</dbReference>
<dbReference type="InterPro" id="IPR016187">
    <property type="entry name" value="CTDL_fold"/>
</dbReference>
<evidence type="ECO:0000313" key="3">
    <source>
        <dbReference type="EMBL" id="CAA84652.2"/>
    </source>
</evidence>
<dbReference type="AGR" id="WB:WBGene00008659"/>
<evidence type="ECO:0000259" key="2">
    <source>
        <dbReference type="PROSITE" id="PS50041"/>
    </source>
</evidence>
<dbReference type="OMA" id="MCEFWGG"/>
<feature type="signal peptide" evidence="1">
    <location>
        <begin position="1"/>
        <end position="17"/>
    </location>
</feature>
<dbReference type="SMART" id="SM00034">
    <property type="entry name" value="CLECT"/>
    <property type="match status" value="1"/>
</dbReference>
<dbReference type="KEGG" id="cel:CELE_F10F2.7"/>
<keyword evidence="1" id="KW-0732">Signal</keyword>
<dbReference type="EMBL" id="BX284603">
    <property type="protein sequence ID" value="CAA84652.2"/>
    <property type="molecule type" value="Genomic_DNA"/>
</dbReference>
<feature type="chain" id="PRO_5004187114" evidence="1">
    <location>
        <begin position="18"/>
        <end position="591"/>
    </location>
</feature>
<dbReference type="PROSITE" id="PS50041">
    <property type="entry name" value="C_TYPE_LECTIN_2"/>
    <property type="match status" value="1"/>
</dbReference>
<accession>Q19313</accession>
<feature type="domain" description="C-type lectin" evidence="2">
    <location>
        <begin position="411"/>
        <end position="579"/>
    </location>
</feature>
<dbReference type="Gene3D" id="3.10.100.10">
    <property type="entry name" value="Mannose-Binding Protein A, subunit A"/>
    <property type="match status" value="2"/>
</dbReference>
<dbReference type="FunCoup" id="Q19313">
    <property type="interactions" value="1568"/>
</dbReference>
<keyword evidence="4" id="KW-1185">Reference proteome</keyword>
<name>Q19313_CAEEL</name>
<dbReference type="WormBase" id="F10F2.7">
    <property type="protein sequence ID" value="CE48051"/>
    <property type="gene ID" value="WBGene00008659"/>
    <property type="gene designation" value="clec-151"/>
</dbReference>
<dbReference type="PANTHER" id="PTHR47753">
    <property type="entry name" value="C-TYPE LECTIN-RELATED"/>
    <property type="match status" value="1"/>
</dbReference>
<reference evidence="3 4" key="1">
    <citation type="journal article" date="1998" name="Science">
        <title>Genome sequence of the nematode C. elegans: a platform for investigating biology.</title>
        <authorList>
            <consortium name="The C. elegans sequencing consortium"/>
            <person name="Sulson J.E."/>
            <person name="Waterston R."/>
        </authorList>
    </citation>
    <scope>NUCLEOTIDE SEQUENCE [LARGE SCALE GENOMIC DNA]</scope>
    <source>
        <strain evidence="3 4">Bristol N2</strain>
    </source>
</reference>
<dbReference type="Pfam" id="PF00059">
    <property type="entry name" value="Lectin_C"/>
    <property type="match status" value="1"/>
</dbReference>
<protein>
    <submittedName>
        <fullName evidence="3">C-type lectin domain-containing protein</fullName>
    </submittedName>
</protein>
<dbReference type="OrthoDB" id="441660at2759"/>
<proteinExistence type="predicted"/>
<dbReference type="PhylomeDB" id="Q19313"/>
<dbReference type="STRING" id="6239.F10F2.7.1"/>
<evidence type="ECO:0000256" key="1">
    <source>
        <dbReference type="SAM" id="SignalP"/>
    </source>
</evidence>
<dbReference type="InterPro" id="IPR001304">
    <property type="entry name" value="C-type_lectin-like"/>
</dbReference>
<gene>
    <name evidence="3 5" type="primary">clec-151</name>
    <name evidence="3" type="ORF">CELE_F10F2.7</name>
    <name evidence="5" type="ORF">F10F2.7</name>
</gene>
<dbReference type="CDD" id="cd00037">
    <property type="entry name" value="CLECT"/>
    <property type="match status" value="1"/>
</dbReference>
<dbReference type="Proteomes" id="UP000001940">
    <property type="component" value="Chromosome III"/>
</dbReference>
<dbReference type="AlphaFoldDB" id="Q19313"/>
<dbReference type="eggNOG" id="ENOG502R4S2">
    <property type="taxonomic scope" value="Eukaryota"/>
</dbReference>
<dbReference type="HOGENOM" id="CLU_032076_1_1_1"/>
<dbReference type="SMR" id="Q19313"/>
<dbReference type="Bgee" id="WBGene00008659">
    <property type="expression patterns" value="Expressed in adult organism and 1 other cell type or tissue"/>
</dbReference>
<dbReference type="PANTHER" id="PTHR47753:SF2">
    <property type="entry name" value="C-TYPE LECTIN DOMAIN-CONTAINING PROTEIN"/>
    <property type="match status" value="1"/>
</dbReference>
<dbReference type="PIR" id="T20714">
    <property type="entry name" value="T20714"/>
</dbReference>
<dbReference type="InParanoid" id="Q19313"/>
<sequence length="591" mass="68115">MRLKIFMALSLLCYTNAQVDRDWSFQQMCEFWGGEQTYRARSGYKSIEGDKCTFKFPKASNNKESAQRYCEETVPYHINNPKASEYKTTCEAEATLICKSGWVQMFGRCYKITKTMMTRDKAEEHCKNQQDQTSTIAFMHREALPFRWNDYFTRVSRIWMDASEVVTNDLIHDVEGGNVLLAFDGYKYNLPNVAIARVSKNETAMVLCEYTPSMTKAESNYLLRRYGEIYYPPLVTSESAYMRTTSSRIRNEEDPLADHNYCTELMKPVFRGGEAQSALPTQEFVKKLTETGAAEIIRTSSVSMNANKGERTIVDCVSHVDPYHRVHVKGDKNEETSITLNKTIWRQQEPHETCDAATWSSAAVLSRDSNRGLEAMSDARYAPLYCENILEYFSYSKCPEGFSEFPRVTSGQRWCHKYVHGAPLPYDDAEKKCAEMGAHLSGFTTQEEFKFLNELVNKEYPNKNDIEVWLGAQRKMSCPDAGKNFNGGFSTNEFDNCARSRVFEWRNGVAKNPPDFIGSGYDNWAELDEPNHLSDKERCVVMMHGKITKYWGYSSKYHDRRDMQINDIFCDWHFEYFCGLEVPVITVKKSS</sequence>
<dbReference type="PaxDb" id="6239-F10F2.7"/>
<evidence type="ECO:0000313" key="4">
    <source>
        <dbReference type="Proteomes" id="UP000001940"/>
    </source>
</evidence>